<dbReference type="Proteomes" id="UP000182983">
    <property type="component" value="Unassembled WGS sequence"/>
</dbReference>
<evidence type="ECO:0000259" key="2">
    <source>
        <dbReference type="Pfam" id="PF13501"/>
    </source>
</evidence>
<evidence type="ECO:0000256" key="1">
    <source>
        <dbReference type="SAM" id="SignalP"/>
    </source>
</evidence>
<dbReference type="InterPro" id="IPR032711">
    <property type="entry name" value="SoxY"/>
</dbReference>
<dbReference type="Pfam" id="PF13501">
    <property type="entry name" value="SoxY"/>
    <property type="match status" value="1"/>
</dbReference>
<protein>
    <submittedName>
        <fullName evidence="3">Sulfur-oxidizing protein SoxY</fullName>
    </submittedName>
</protein>
<evidence type="ECO:0000313" key="4">
    <source>
        <dbReference type="Proteomes" id="UP000182983"/>
    </source>
</evidence>
<evidence type="ECO:0000313" key="3">
    <source>
        <dbReference type="EMBL" id="SEH61746.1"/>
    </source>
</evidence>
<sequence length="155" mass="15909">MAVLPGHSRAAAVGRRSVLVGLTLFPLAAKAAAVAVDGPLAEALRGAGIVPEAVVWSPLVTLTAPAIADDGAAVPVTVGLGAESEVTRLHLFAPANRRQVLTSVEPLSDLVRPVWRLRVRLSKSQTIAAVAQLRDGRVVGAMAEVRVTVGGGCRS</sequence>
<gene>
    <name evidence="3" type="ORF">SAMN04244559_03183</name>
</gene>
<keyword evidence="4" id="KW-1185">Reference proteome</keyword>
<organism evidence="3 4">
    <name type="scientific">Magnetospirillum fulvum</name>
    <name type="common">Rhodospirillum fulvum</name>
    <dbReference type="NCBI Taxonomy" id="1082"/>
    <lineage>
        <taxon>Bacteria</taxon>
        <taxon>Pseudomonadati</taxon>
        <taxon>Pseudomonadota</taxon>
        <taxon>Alphaproteobacteria</taxon>
        <taxon>Rhodospirillales</taxon>
        <taxon>Rhodospirillaceae</taxon>
        <taxon>Magnetospirillum</taxon>
    </lineage>
</organism>
<dbReference type="AlphaFoldDB" id="A0A1H6JHI1"/>
<proteinExistence type="predicted"/>
<keyword evidence="1" id="KW-0732">Signal</keyword>
<dbReference type="Gene3D" id="2.60.40.2470">
    <property type="entry name" value="SoxY domain"/>
    <property type="match status" value="1"/>
</dbReference>
<accession>A0A1H6JHI1</accession>
<name>A0A1H6JHI1_MAGFU</name>
<feature type="chain" id="PRO_5010260181" evidence="1">
    <location>
        <begin position="32"/>
        <end position="155"/>
    </location>
</feature>
<dbReference type="EMBL" id="FNWO01000017">
    <property type="protein sequence ID" value="SEH61746.1"/>
    <property type="molecule type" value="Genomic_DNA"/>
</dbReference>
<reference evidence="4" key="1">
    <citation type="submission" date="2016-10" db="EMBL/GenBank/DDBJ databases">
        <authorList>
            <person name="Varghese N."/>
            <person name="Submissions S."/>
        </authorList>
    </citation>
    <scope>NUCLEOTIDE SEQUENCE [LARGE SCALE GENOMIC DNA]</scope>
    <source>
        <strain evidence="4">DSM 13234</strain>
    </source>
</reference>
<dbReference type="InterPro" id="IPR038162">
    <property type="entry name" value="SoxY_sf"/>
</dbReference>
<feature type="signal peptide" evidence="1">
    <location>
        <begin position="1"/>
        <end position="31"/>
    </location>
</feature>
<feature type="domain" description="Ig-like SoxY" evidence="2">
    <location>
        <begin position="58"/>
        <end position="153"/>
    </location>
</feature>